<dbReference type="InterPro" id="IPR029058">
    <property type="entry name" value="AB_hydrolase_fold"/>
</dbReference>
<dbReference type="OrthoDB" id="9767934at2"/>
<gene>
    <name evidence="2" type="ORF">DLJ53_04885</name>
</gene>
<dbReference type="SUPFAM" id="SSF53474">
    <property type="entry name" value="alpha/beta-Hydrolases"/>
    <property type="match status" value="1"/>
</dbReference>
<keyword evidence="3" id="KW-1185">Reference proteome</keyword>
<dbReference type="InterPro" id="IPR051321">
    <property type="entry name" value="PHA/PHB_synthase"/>
</dbReference>
<comment type="caution">
    <text evidence="2">The sequence shown here is derived from an EMBL/GenBank/DDBJ whole genome shotgun (WGS) entry which is preliminary data.</text>
</comment>
<reference evidence="2 3" key="1">
    <citation type="submission" date="2018-05" db="EMBL/GenBank/DDBJ databases">
        <title>Acuticoccus sediminis sp. nov., isolated from deep-sea sediment of Indian Ocean.</title>
        <authorList>
            <person name="Liu X."/>
            <person name="Lai Q."/>
            <person name="Du Y."/>
            <person name="Sun F."/>
            <person name="Zhang X."/>
            <person name="Wang S."/>
            <person name="Shao Z."/>
        </authorList>
    </citation>
    <scope>NUCLEOTIDE SEQUENCE [LARGE SCALE GENOMIC DNA]</scope>
    <source>
        <strain evidence="2 3">PTG4-2</strain>
    </source>
</reference>
<sequence>MNVWQPQPLVLETGTLTNLRAAQAATMDDLRRVQAHTLDLFGFGVHECDHEIVASGPHWRLRRYSGPGNGIPLLMIPAPIKRPYIWDLAPTASIVRFCLDRGFDVHMVEWLPPANGDGSAGLSAYANAIVEAGETIGAGHADNLPFVIGHSLGGTLAAIACSLRPEVVRGLILLGAPLSFGPGSSPFRDVVVANRNGVAQFGTVAGSELSQSCALLSPGTFVWSRWVDGVLSLSDPAAFDTHVRIERWALDEVPLPCRLVHQIVERLYRENGFEAGTLDVAGRALGPSDMHLPVLAVVNDADEIGPRAAIEPFFARMPDADTEIVSQPAEIGVGLQHLAVLAGRRAQAETWPKIAQWIAGHA</sequence>
<dbReference type="InterPro" id="IPR000073">
    <property type="entry name" value="AB_hydrolase_1"/>
</dbReference>
<dbReference type="RefSeq" id="WP_111342818.1">
    <property type="nucleotide sequence ID" value="NZ_JAIWKD010000001.1"/>
</dbReference>
<dbReference type="PANTHER" id="PTHR36837:SF4">
    <property type="entry name" value="BLR0908 PROTEIN"/>
    <property type="match status" value="1"/>
</dbReference>
<protein>
    <submittedName>
        <fullName evidence="2">Poly(3-hydroxyalkanoate) synthetase-like protein</fullName>
    </submittedName>
</protein>
<accession>A0A8B2P3V9</accession>
<proteinExistence type="predicted"/>
<dbReference type="AlphaFoldDB" id="A0A8B2P3V9"/>
<dbReference type="Proteomes" id="UP000249590">
    <property type="component" value="Unassembled WGS sequence"/>
</dbReference>
<dbReference type="Gene3D" id="3.40.50.1820">
    <property type="entry name" value="alpha/beta hydrolase"/>
    <property type="match status" value="1"/>
</dbReference>
<dbReference type="EMBL" id="QHHQ01000001">
    <property type="protein sequence ID" value="RAI03812.1"/>
    <property type="molecule type" value="Genomic_DNA"/>
</dbReference>
<name>A0A8B2P3V9_9HYPH</name>
<evidence type="ECO:0000313" key="2">
    <source>
        <dbReference type="EMBL" id="RAI03812.1"/>
    </source>
</evidence>
<dbReference type="Pfam" id="PF00561">
    <property type="entry name" value="Abhydrolase_1"/>
    <property type="match status" value="1"/>
</dbReference>
<organism evidence="2 3">
    <name type="scientific">Acuticoccus sediminis</name>
    <dbReference type="NCBI Taxonomy" id="2184697"/>
    <lineage>
        <taxon>Bacteria</taxon>
        <taxon>Pseudomonadati</taxon>
        <taxon>Pseudomonadota</taxon>
        <taxon>Alphaproteobacteria</taxon>
        <taxon>Hyphomicrobiales</taxon>
        <taxon>Amorphaceae</taxon>
        <taxon>Acuticoccus</taxon>
    </lineage>
</organism>
<feature type="domain" description="AB hydrolase-1" evidence="1">
    <location>
        <begin position="96"/>
        <end position="191"/>
    </location>
</feature>
<evidence type="ECO:0000313" key="3">
    <source>
        <dbReference type="Proteomes" id="UP000249590"/>
    </source>
</evidence>
<dbReference type="PANTHER" id="PTHR36837">
    <property type="entry name" value="POLY(3-HYDROXYALKANOATE) POLYMERASE SUBUNIT PHAC"/>
    <property type="match status" value="1"/>
</dbReference>
<evidence type="ECO:0000259" key="1">
    <source>
        <dbReference type="Pfam" id="PF00561"/>
    </source>
</evidence>